<dbReference type="InParanoid" id="A0A165E081"/>
<sequence>MSTTMLLTQTVIPLTESHLRQAEIDVLKSGLQNDATAKKAGDAFNAVLGNPEVTKRAYEEIKTLANTIRTVRGSFQTISIALGTFDFFRFRDENGRVVQLGGKWKELSTHFEKALHASVEVAPGAVVMMNKVKDILGGAAGAKRGDLKARLQAFMRELKVKEAEALDMKNHFQDLADRIRIFWSEVELALAIPLVDAARKALLNAINARLHELSRQLIDLQQKLNALQVVALSKVAIGGAGAAMAILALCPSAFTAAMESAFRSGEIGNIIADAQKQKQILEAEIATTIAKMGAAYTEQVILQIYQQVLQNPKRYIDEVAVKVEAVVNIWQTINLDMHALYTDLELNVDDNAPVTAFLIAKMTVAKEMYGKLAWLLDTYVEALKSAL</sequence>
<gene>
    <name evidence="2" type="ORF">LAESUDRAFT_726569</name>
</gene>
<reference evidence="2 3" key="1">
    <citation type="journal article" date="2016" name="Mol. Biol. Evol.">
        <title>Comparative Genomics of Early-Diverging Mushroom-Forming Fungi Provides Insights into the Origins of Lignocellulose Decay Capabilities.</title>
        <authorList>
            <person name="Nagy L.G."/>
            <person name="Riley R."/>
            <person name="Tritt A."/>
            <person name="Adam C."/>
            <person name="Daum C."/>
            <person name="Floudas D."/>
            <person name="Sun H."/>
            <person name="Yadav J.S."/>
            <person name="Pangilinan J."/>
            <person name="Larsson K.H."/>
            <person name="Matsuura K."/>
            <person name="Barry K."/>
            <person name="Labutti K."/>
            <person name="Kuo R."/>
            <person name="Ohm R.A."/>
            <person name="Bhattacharya S.S."/>
            <person name="Shirouzu T."/>
            <person name="Yoshinaga Y."/>
            <person name="Martin F.M."/>
            <person name="Grigoriev I.V."/>
            <person name="Hibbett D.S."/>
        </authorList>
    </citation>
    <scope>NUCLEOTIDE SEQUENCE [LARGE SCALE GENOMIC DNA]</scope>
    <source>
        <strain evidence="2 3">93-53</strain>
    </source>
</reference>
<name>A0A165E081_9APHY</name>
<keyword evidence="3" id="KW-1185">Reference proteome</keyword>
<protein>
    <recommendedName>
        <fullName evidence="4">Haemolytic enterotoxin (HBL)</fullName>
    </recommendedName>
</protein>
<evidence type="ECO:0000256" key="1">
    <source>
        <dbReference type="SAM" id="Coils"/>
    </source>
</evidence>
<dbReference type="Proteomes" id="UP000076871">
    <property type="component" value="Unassembled WGS sequence"/>
</dbReference>
<accession>A0A165E081</accession>
<proteinExistence type="predicted"/>
<dbReference type="RefSeq" id="XP_040763736.1">
    <property type="nucleotide sequence ID" value="XM_040909059.1"/>
</dbReference>
<dbReference type="AlphaFoldDB" id="A0A165E081"/>
<dbReference type="GeneID" id="63826088"/>
<dbReference type="EMBL" id="KV427627">
    <property type="protein sequence ID" value="KZT05996.1"/>
    <property type="molecule type" value="Genomic_DNA"/>
</dbReference>
<dbReference type="Gene3D" id="1.20.1170.10">
    <property type="match status" value="1"/>
</dbReference>
<evidence type="ECO:0000313" key="2">
    <source>
        <dbReference type="EMBL" id="KZT05996.1"/>
    </source>
</evidence>
<evidence type="ECO:0000313" key="3">
    <source>
        <dbReference type="Proteomes" id="UP000076871"/>
    </source>
</evidence>
<keyword evidence="1" id="KW-0175">Coiled coil</keyword>
<feature type="coiled-coil region" evidence="1">
    <location>
        <begin position="203"/>
        <end position="230"/>
    </location>
</feature>
<dbReference type="SUPFAM" id="SSF58100">
    <property type="entry name" value="Bacterial hemolysins"/>
    <property type="match status" value="1"/>
</dbReference>
<dbReference type="OrthoDB" id="2739860at2759"/>
<organism evidence="2 3">
    <name type="scientific">Laetiporus sulphureus 93-53</name>
    <dbReference type="NCBI Taxonomy" id="1314785"/>
    <lineage>
        <taxon>Eukaryota</taxon>
        <taxon>Fungi</taxon>
        <taxon>Dikarya</taxon>
        <taxon>Basidiomycota</taxon>
        <taxon>Agaricomycotina</taxon>
        <taxon>Agaricomycetes</taxon>
        <taxon>Polyporales</taxon>
        <taxon>Laetiporus</taxon>
    </lineage>
</organism>
<evidence type="ECO:0008006" key="4">
    <source>
        <dbReference type="Google" id="ProtNLM"/>
    </source>
</evidence>